<gene>
    <name evidence="1" type="primary">ntcA</name>
</gene>
<proteinExistence type="predicted"/>
<evidence type="ECO:0000313" key="1">
    <source>
        <dbReference type="EMBL" id="ARW62575.1"/>
    </source>
</evidence>
<dbReference type="SUPFAM" id="SSF51206">
    <property type="entry name" value="cAMP-binding domain-like"/>
    <property type="match status" value="1"/>
</dbReference>
<reference evidence="1" key="1">
    <citation type="journal article" date="2017" name="J. Phycol.">
        <title>Analysis of chloroplast genomes and a supermatrix inform reclassification of the Rhodomelaceae (Rhodophyta).</title>
        <authorList>
            <person name="Diaz-Tapia P."/>
            <person name="Maggs C.A."/>
            <person name="West J.A."/>
            <person name="Verbruggen H."/>
        </authorList>
    </citation>
    <scope>NUCLEOTIDE SEQUENCE</scope>
    <source>
        <strain evidence="1">PD0863</strain>
    </source>
</reference>
<name>A0A1Z1M9X6_9FLOR</name>
<dbReference type="EMBL" id="MF101423">
    <property type="protein sequence ID" value="ARW62575.1"/>
    <property type="molecule type" value="Genomic_DNA"/>
</dbReference>
<keyword evidence="1" id="KW-0934">Plastid</keyword>
<dbReference type="Gene3D" id="2.60.120.10">
    <property type="entry name" value="Jelly Rolls"/>
    <property type="match status" value="1"/>
</dbReference>
<dbReference type="InterPro" id="IPR036390">
    <property type="entry name" value="WH_DNA-bd_sf"/>
</dbReference>
<accession>A0A1Z1M9X6</accession>
<dbReference type="GeneID" id="33355799"/>
<geneLocation type="chloroplast" evidence="1"/>
<organism evidence="1">
    <name type="scientific">Polysiphonia sertularioides</name>
    <dbReference type="NCBI Taxonomy" id="945028"/>
    <lineage>
        <taxon>Eukaryota</taxon>
        <taxon>Rhodophyta</taxon>
        <taxon>Florideophyceae</taxon>
        <taxon>Rhodymeniophycidae</taxon>
        <taxon>Ceramiales</taxon>
        <taxon>Rhodomelaceae</taxon>
        <taxon>Polysiphonioideae</taxon>
        <taxon>Polysiphonia</taxon>
    </lineage>
</organism>
<sequence>MNWIMFFSINTIPYRIYKLKEEDSIVLKSKSNNNIAIILEGIILLVKNFHNKESLPIAVLGGNHIIEQTKTNRSYYQIIALKETYIIITTKSFLYSNKIKKHYLICILDYYRKTLTEYEKTIEIINQKNIKKRIVLLMLSLFLKFGVFNKSKLTISFTASTKFIAKMIGTKESTVIKILKSVDYINIEKGKKKQIYFINTKNFKLI</sequence>
<dbReference type="AlphaFoldDB" id="A0A1Z1M9X6"/>
<keyword evidence="1" id="KW-0150">Chloroplast</keyword>
<dbReference type="InterPro" id="IPR018490">
    <property type="entry name" value="cNMP-bd_dom_sf"/>
</dbReference>
<dbReference type="InterPro" id="IPR014710">
    <property type="entry name" value="RmlC-like_jellyroll"/>
</dbReference>
<dbReference type="SUPFAM" id="SSF46785">
    <property type="entry name" value="Winged helix' DNA-binding domain"/>
    <property type="match status" value="1"/>
</dbReference>
<protein>
    <submittedName>
        <fullName evidence="1">Global nitrogen transcriptional regulator</fullName>
    </submittedName>
</protein>
<dbReference type="RefSeq" id="YP_009394013.1">
    <property type="nucleotide sequence ID" value="NC_035270.1"/>
</dbReference>